<organism evidence="3 4">
    <name type="scientific">Leishmania naiffi</name>
    <dbReference type="NCBI Taxonomy" id="5678"/>
    <lineage>
        <taxon>Eukaryota</taxon>
        <taxon>Discoba</taxon>
        <taxon>Euglenozoa</taxon>
        <taxon>Kinetoplastea</taxon>
        <taxon>Metakinetoplastina</taxon>
        <taxon>Trypanosomatida</taxon>
        <taxon>Trypanosomatidae</taxon>
        <taxon>Leishmaniinae</taxon>
        <taxon>Leishmania</taxon>
        <taxon>Leishmania naiffi species complex</taxon>
    </lineage>
</organism>
<accession>A0AAW3BWH0</accession>
<evidence type="ECO:0000313" key="3">
    <source>
        <dbReference type="EMBL" id="KAL0525831.1"/>
    </source>
</evidence>
<sequence length="625" mass="68704">MSSATDMVIAYRLPQDGADEEAYGLCLGKEGNTLRVMFLRIEKNYERLLKSVLRRRSEKDAVVKSLESRLQLLTSKVLEESDTTRPKSCRMQEIMLRLALRRLEGVEEKEWALLSQQRCPSAVISAVGCTVACIAAGKSLVSSTWKDAQRLLCSGKGMMLQLRQVGEKRLERLLYDSISETYLSDSTLSYSSVSQESPSLGLLHKWITAFMDYQRAHYMEDREPELQRQIAGSQSSLQSARERRDSLAKQADLISKGICYSRTQTVRSVPIEHVLYLMTAERVTNWQYLLKERISIESLEETLAKSFAGQRSPRSSCDEEQSRMPTFSSARAKDPVAGVSYPDRTSIAALTHPASKTEAARTGTWANGGHVRQPRASIADGSYVDSVKSRCATVLSSIDPLGERNDKASVAKEVKRASGGNSCMLSSSGKAAVTRGSTNMSTAIDAVTTSFSLITQVDRQSGVFFPSQAPCTPSASDDAQHVLADVKTHFKNVQETLLACFEEYKQLEEKYSNTVEQSQQLLQTLEERDNEIARLREDLAQATQKQLLVSGAIALQQQAQYGTLNGGQCNGHVNCSHDALLHLGASSAFDAGTFARCVEHLLDDTLDFVRGVASAPATSASTLSA</sequence>
<dbReference type="Gene3D" id="1.20.920.20">
    <property type="match status" value="1"/>
</dbReference>
<protein>
    <submittedName>
        <fullName evidence="3">Uncharacterized protein</fullName>
    </submittedName>
</protein>
<keyword evidence="1" id="KW-0175">Coiled coil</keyword>
<feature type="region of interest" description="Disordered" evidence="2">
    <location>
        <begin position="307"/>
        <end position="335"/>
    </location>
</feature>
<name>A0AAW3BWH0_9TRYP</name>
<evidence type="ECO:0000313" key="4">
    <source>
        <dbReference type="Proteomes" id="UP001501274"/>
    </source>
</evidence>
<evidence type="ECO:0000256" key="1">
    <source>
        <dbReference type="SAM" id="Coils"/>
    </source>
</evidence>
<dbReference type="AlphaFoldDB" id="A0AAW3BWH0"/>
<keyword evidence="4" id="KW-1185">Reference proteome</keyword>
<proteinExistence type="predicted"/>
<feature type="coiled-coil region" evidence="1">
    <location>
        <begin position="490"/>
        <end position="545"/>
    </location>
</feature>
<reference evidence="3 4" key="1">
    <citation type="submission" date="2024-02" db="EMBL/GenBank/DDBJ databases">
        <title>FIRST GENOME SEQUENCES OF Leishmania (Viannia) shawi, Leishmania (Viannia) lindenbergi AND Leishmania (Viannia) utingensis.</title>
        <authorList>
            <person name="Resadore F."/>
            <person name="Custodio M.G.F."/>
            <person name="Boite M.C."/>
            <person name="Cupolillo E."/>
            <person name="Ferreira G.E.M."/>
        </authorList>
    </citation>
    <scope>NUCLEOTIDE SEQUENCE [LARGE SCALE GENOMIC DNA]</scope>
    <source>
        <strain evidence="3 4">MDAS/BR/1979/M5533</strain>
    </source>
</reference>
<gene>
    <name evidence="3" type="ORF">Q4I28_003154</name>
</gene>
<comment type="caution">
    <text evidence="3">The sequence shown here is derived from an EMBL/GenBank/DDBJ whole genome shotgun (WGS) entry which is preliminary data.</text>
</comment>
<dbReference type="EMBL" id="JBAMZN010000021">
    <property type="protein sequence ID" value="KAL0525831.1"/>
    <property type="molecule type" value="Genomic_DNA"/>
</dbReference>
<evidence type="ECO:0000256" key="2">
    <source>
        <dbReference type="SAM" id="MobiDB-lite"/>
    </source>
</evidence>
<dbReference type="Proteomes" id="UP001501274">
    <property type="component" value="Unassembled WGS sequence"/>
</dbReference>